<dbReference type="EMBL" id="JAGSXJ010000003">
    <property type="protein sequence ID" value="KAH6693685.1"/>
    <property type="molecule type" value="Genomic_DNA"/>
</dbReference>
<name>A0A9P9AFI7_9PEZI</name>
<gene>
    <name evidence="5" type="ORF">F5X68DRAFT_187481</name>
</gene>
<evidence type="ECO:0000313" key="5">
    <source>
        <dbReference type="EMBL" id="KAH6693685.1"/>
    </source>
</evidence>
<evidence type="ECO:0000256" key="1">
    <source>
        <dbReference type="ARBA" id="ARBA00005495"/>
    </source>
</evidence>
<protein>
    <recommendedName>
        <fullName evidence="4">CENP-V/GFA domain-containing protein</fullName>
    </recommendedName>
</protein>
<dbReference type="Proteomes" id="UP000770015">
    <property type="component" value="Unassembled WGS sequence"/>
</dbReference>
<dbReference type="AlphaFoldDB" id="A0A9P9AFI7"/>
<evidence type="ECO:0000256" key="3">
    <source>
        <dbReference type="ARBA" id="ARBA00022833"/>
    </source>
</evidence>
<evidence type="ECO:0000256" key="2">
    <source>
        <dbReference type="ARBA" id="ARBA00022723"/>
    </source>
</evidence>
<dbReference type="PROSITE" id="PS51891">
    <property type="entry name" value="CENP_V_GFA"/>
    <property type="match status" value="1"/>
</dbReference>
<feature type="domain" description="CENP-V/GFA" evidence="4">
    <location>
        <begin position="9"/>
        <end position="144"/>
    </location>
</feature>
<organism evidence="5 6">
    <name type="scientific">Plectosphaerella plurivora</name>
    <dbReference type="NCBI Taxonomy" id="936078"/>
    <lineage>
        <taxon>Eukaryota</taxon>
        <taxon>Fungi</taxon>
        <taxon>Dikarya</taxon>
        <taxon>Ascomycota</taxon>
        <taxon>Pezizomycotina</taxon>
        <taxon>Sordariomycetes</taxon>
        <taxon>Hypocreomycetidae</taxon>
        <taxon>Glomerellales</taxon>
        <taxon>Plectosphaerellaceae</taxon>
        <taxon>Plectosphaerella</taxon>
    </lineage>
</organism>
<dbReference type="OrthoDB" id="3930719at2759"/>
<dbReference type="GO" id="GO:0046872">
    <property type="term" value="F:metal ion binding"/>
    <property type="evidence" value="ECO:0007669"/>
    <property type="project" value="UniProtKB-KW"/>
</dbReference>
<dbReference type="InterPro" id="IPR006913">
    <property type="entry name" value="CENP-V/GFA"/>
</dbReference>
<sequence length="219" mass="23912">MTSPTRRPYTGSCHCGATRYIIFLTLPHTPAPVQPGQQRSPNGVQNFYRCNCTLCHKAGLLHVRPLSPTDDFLLLTPLDPYTEMGDYTVAGLPYPPSHWLFCKGCGMRCVSVRGAGGVVILDVDEAGLGPVADRLREAGLVGPEGKVTAWRPEKPDGDDGAWNGYLSINGYSLDAGQEGLDLREWKEKGWVLYLDLLELKGKGCAAEVQYERPQDGGAY</sequence>
<accession>A0A9P9AFI7</accession>
<evidence type="ECO:0000259" key="4">
    <source>
        <dbReference type="PROSITE" id="PS51891"/>
    </source>
</evidence>
<keyword evidence="2" id="KW-0479">Metal-binding</keyword>
<dbReference type="InterPro" id="IPR011057">
    <property type="entry name" value="Mss4-like_sf"/>
</dbReference>
<comment type="caution">
    <text evidence="5">The sequence shown here is derived from an EMBL/GenBank/DDBJ whole genome shotgun (WGS) entry which is preliminary data.</text>
</comment>
<keyword evidence="3" id="KW-0862">Zinc</keyword>
<dbReference type="SUPFAM" id="SSF51316">
    <property type="entry name" value="Mss4-like"/>
    <property type="match status" value="1"/>
</dbReference>
<dbReference type="Gene3D" id="2.170.150.70">
    <property type="match status" value="1"/>
</dbReference>
<proteinExistence type="inferred from homology"/>
<reference evidence="5" key="1">
    <citation type="journal article" date="2021" name="Nat. Commun.">
        <title>Genetic determinants of endophytism in the Arabidopsis root mycobiome.</title>
        <authorList>
            <person name="Mesny F."/>
            <person name="Miyauchi S."/>
            <person name="Thiergart T."/>
            <person name="Pickel B."/>
            <person name="Atanasova L."/>
            <person name="Karlsson M."/>
            <person name="Huettel B."/>
            <person name="Barry K.W."/>
            <person name="Haridas S."/>
            <person name="Chen C."/>
            <person name="Bauer D."/>
            <person name="Andreopoulos W."/>
            <person name="Pangilinan J."/>
            <person name="LaButti K."/>
            <person name="Riley R."/>
            <person name="Lipzen A."/>
            <person name="Clum A."/>
            <person name="Drula E."/>
            <person name="Henrissat B."/>
            <person name="Kohler A."/>
            <person name="Grigoriev I.V."/>
            <person name="Martin F.M."/>
            <person name="Hacquard S."/>
        </authorList>
    </citation>
    <scope>NUCLEOTIDE SEQUENCE</scope>
    <source>
        <strain evidence="5">MPI-SDFR-AT-0117</strain>
    </source>
</reference>
<dbReference type="GO" id="GO:0016846">
    <property type="term" value="F:carbon-sulfur lyase activity"/>
    <property type="evidence" value="ECO:0007669"/>
    <property type="project" value="InterPro"/>
</dbReference>
<comment type="similarity">
    <text evidence="1">Belongs to the Gfa family.</text>
</comment>
<evidence type="ECO:0000313" key="6">
    <source>
        <dbReference type="Proteomes" id="UP000770015"/>
    </source>
</evidence>
<keyword evidence="6" id="KW-1185">Reference proteome</keyword>